<protein>
    <submittedName>
        <fullName evidence="1">Uncharacterized protein</fullName>
    </submittedName>
</protein>
<dbReference type="Proteomes" id="UP001732700">
    <property type="component" value="Chromosome 5C"/>
</dbReference>
<reference evidence="1" key="1">
    <citation type="submission" date="2021-05" db="EMBL/GenBank/DDBJ databases">
        <authorList>
            <person name="Scholz U."/>
            <person name="Mascher M."/>
            <person name="Fiebig A."/>
        </authorList>
    </citation>
    <scope>NUCLEOTIDE SEQUENCE [LARGE SCALE GENOMIC DNA]</scope>
</reference>
<evidence type="ECO:0000313" key="2">
    <source>
        <dbReference type="Proteomes" id="UP001732700"/>
    </source>
</evidence>
<keyword evidence="2" id="KW-1185">Reference proteome</keyword>
<sequence length="199" mass="22196">MLATRSVARRMIRERSAEAFAAAAVEEVGTRLSVADFFARAFALAGDVESCLATRYEALVLREAKYSDDPHLHVSDEEWLTFAQDSLDNGFYAIASKAFANALVHIHPSHLKSTNSILKRDKINDIRGLQNLAKSLSAQRSVQAQSTEYMKRKASGISEKCNLHSEKPKLPGNLMFRLGIKTRNAQKLLCSRMKNLEDV</sequence>
<evidence type="ECO:0000313" key="1">
    <source>
        <dbReference type="EnsemblPlants" id="AVESA.00010b.r2.5CG0900580.1.CDS"/>
    </source>
</evidence>
<reference evidence="1" key="2">
    <citation type="submission" date="2025-09" db="UniProtKB">
        <authorList>
            <consortium name="EnsemblPlants"/>
        </authorList>
    </citation>
    <scope>IDENTIFICATION</scope>
</reference>
<name>A0ACD5Y4E9_AVESA</name>
<accession>A0ACD5Y4E9</accession>
<proteinExistence type="predicted"/>
<dbReference type="EnsemblPlants" id="AVESA.00010b.r2.5CG0900580.1">
    <property type="protein sequence ID" value="AVESA.00010b.r2.5CG0900580.1.CDS"/>
    <property type="gene ID" value="AVESA.00010b.r2.5CG0900580"/>
</dbReference>
<organism evidence="1 2">
    <name type="scientific">Avena sativa</name>
    <name type="common">Oat</name>
    <dbReference type="NCBI Taxonomy" id="4498"/>
    <lineage>
        <taxon>Eukaryota</taxon>
        <taxon>Viridiplantae</taxon>
        <taxon>Streptophyta</taxon>
        <taxon>Embryophyta</taxon>
        <taxon>Tracheophyta</taxon>
        <taxon>Spermatophyta</taxon>
        <taxon>Magnoliopsida</taxon>
        <taxon>Liliopsida</taxon>
        <taxon>Poales</taxon>
        <taxon>Poaceae</taxon>
        <taxon>BOP clade</taxon>
        <taxon>Pooideae</taxon>
        <taxon>Poodae</taxon>
        <taxon>Poeae</taxon>
        <taxon>Poeae Chloroplast Group 1 (Aveneae type)</taxon>
        <taxon>Aveninae</taxon>
        <taxon>Avena</taxon>
    </lineage>
</organism>